<evidence type="ECO:0000256" key="7">
    <source>
        <dbReference type="SAM" id="MobiDB-lite"/>
    </source>
</evidence>
<feature type="domain" description="GINS subunit" evidence="8">
    <location>
        <begin position="109"/>
        <end position="174"/>
    </location>
</feature>
<evidence type="ECO:0000256" key="4">
    <source>
        <dbReference type="ARBA" id="ARBA00014804"/>
    </source>
</evidence>
<dbReference type="GeneID" id="30177735"/>
<reference evidence="10 11" key="1">
    <citation type="journal article" date="2016" name="Proc. Natl. Acad. Sci. U.S.A.">
        <title>Comparative genomics of biotechnologically important yeasts.</title>
        <authorList>
            <person name="Riley R."/>
            <person name="Haridas S."/>
            <person name="Wolfe K.H."/>
            <person name="Lopes M.R."/>
            <person name="Hittinger C.T."/>
            <person name="Goeker M."/>
            <person name="Salamov A.A."/>
            <person name="Wisecaver J.H."/>
            <person name="Long T.M."/>
            <person name="Calvey C.H."/>
            <person name="Aerts A.L."/>
            <person name="Barry K.W."/>
            <person name="Choi C."/>
            <person name="Clum A."/>
            <person name="Coughlan A.Y."/>
            <person name="Deshpande S."/>
            <person name="Douglass A.P."/>
            <person name="Hanson S.J."/>
            <person name="Klenk H.-P."/>
            <person name="LaButti K.M."/>
            <person name="Lapidus A."/>
            <person name="Lindquist E.A."/>
            <person name="Lipzen A.M."/>
            <person name="Meier-Kolthoff J.P."/>
            <person name="Ohm R.A."/>
            <person name="Otillar R.P."/>
            <person name="Pangilinan J.L."/>
            <person name="Peng Y."/>
            <person name="Rokas A."/>
            <person name="Rosa C.A."/>
            <person name="Scheuner C."/>
            <person name="Sibirny A.A."/>
            <person name="Slot J.C."/>
            <person name="Stielow J.B."/>
            <person name="Sun H."/>
            <person name="Kurtzman C.P."/>
            <person name="Blackwell M."/>
            <person name="Grigoriev I.V."/>
            <person name="Jeffries T.W."/>
        </authorList>
    </citation>
    <scope>NUCLEOTIDE SEQUENCE [LARGE SCALE GENOMIC DNA]</scope>
    <source>
        <strain evidence="10 11">NRRL Y-2026</strain>
    </source>
</reference>
<evidence type="ECO:0000256" key="5">
    <source>
        <dbReference type="ARBA" id="ARBA00022705"/>
    </source>
</evidence>
<dbReference type="Gene3D" id="1.20.58.1030">
    <property type="match status" value="1"/>
</dbReference>
<evidence type="ECO:0000313" key="10">
    <source>
        <dbReference type="EMBL" id="ODQ48185.1"/>
    </source>
</evidence>
<dbReference type="CDD" id="cd11711">
    <property type="entry name" value="GINS_A_Sld5"/>
    <property type="match status" value="1"/>
</dbReference>
<comment type="similarity">
    <text evidence="2">Belongs to the GINS4/SLD5 family.</text>
</comment>
<dbReference type="InterPro" id="IPR008591">
    <property type="entry name" value="GINS_Sld5"/>
</dbReference>
<feature type="region of interest" description="Disordered" evidence="7">
    <location>
        <begin position="39"/>
        <end position="59"/>
    </location>
</feature>
<dbReference type="GO" id="GO:0006261">
    <property type="term" value="P:DNA-templated DNA replication"/>
    <property type="evidence" value="ECO:0007669"/>
    <property type="project" value="InterPro"/>
</dbReference>
<evidence type="ECO:0000256" key="6">
    <source>
        <dbReference type="ARBA" id="ARBA00023242"/>
    </source>
</evidence>
<name>A0A1E3NQ43_9ASCO</name>
<evidence type="ECO:0000313" key="11">
    <source>
        <dbReference type="Proteomes" id="UP000094455"/>
    </source>
</evidence>
<dbReference type="RefSeq" id="XP_019019298.1">
    <property type="nucleotide sequence ID" value="XM_019161048.1"/>
</dbReference>
<comment type="subcellular location">
    <subcellularLocation>
        <location evidence="1">Nucleus</location>
    </subcellularLocation>
</comment>
<evidence type="ECO:0000256" key="2">
    <source>
        <dbReference type="ARBA" id="ARBA00008187"/>
    </source>
</evidence>
<dbReference type="InterPro" id="IPR021151">
    <property type="entry name" value="GINS_A"/>
</dbReference>
<dbReference type="InterPro" id="IPR031633">
    <property type="entry name" value="SLD5_C"/>
</dbReference>
<evidence type="ECO:0000259" key="9">
    <source>
        <dbReference type="Pfam" id="PF16922"/>
    </source>
</evidence>
<dbReference type="AlphaFoldDB" id="A0A1E3NQ43"/>
<sequence>MNGNALSDSNEGRDDRRRNDQQIVKGIIDNFENEFYEGLNTSRGAGNERTSEREKDEDMRSLRQAWIKEKMVPDILPYEEGLIERILERIRAQLEFIEMNSVELQTHEKDIKLMLVIVESELERVQFLIRSYVRLRLQKIDQYALHIQENDSQREKLNRDEVTYMEGHLTMLYELFEDQFLKKTRSRNSNIGEDQDMIDEPDLNRHVFLQCTQPSRAPIDSEELVLSPGEVYVMRYRSVAKLLSRGEAVVI</sequence>
<dbReference type="GO" id="GO:0000811">
    <property type="term" value="C:GINS complex"/>
    <property type="evidence" value="ECO:0007669"/>
    <property type="project" value="TreeGrafter"/>
</dbReference>
<dbReference type="InterPro" id="IPR036224">
    <property type="entry name" value="GINS_bundle-like_dom_sf"/>
</dbReference>
<dbReference type="EMBL" id="KV454002">
    <property type="protein sequence ID" value="ODQ48185.1"/>
    <property type="molecule type" value="Genomic_DNA"/>
</dbReference>
<feature type="compositionally biased region" description="Basic and acidic residues" evidence="7">
    <location>
        <begin position="49"/>
        <end position="59"/>
    </location>
</feature>
<evidence type="ECO:0000256" key="3">
    <source>
        <dbReference type="ARBA" id="ARBA00011352"/>
    </source>
</evidence>
<proteinExistence type="inferred from homology"/>
<dbReference type="Pfam" id="PF16922">
    <property type="entry name" value="SLD5_C"/>
    <property type="match status" value="1"/>
</dbReference>
<dbReference type="PANTHER" id="PTHR21206">
    <property type="entry name" value="SLD5 PROTEIN"/>
    <property type="match status" value="1"/>
</dbReference>
<dbReference type="STRING" id="763406.A0A1E3NQ43"/>
<dbReference type="PANTHER" id="PTHR21206:SF0">
    <property type="entry name" value="DNA REPLICATION COMPLEX GINS PROTEIN SLD5"/>
    <property type="match status" value="1"/>
</dbReference>
<dbReference type="GO" id="GO:0000727">
    <property type="term" value="P:double-strand break repair via break-induced replication"/>
    <property type="evidence" value="ECO:0007669"/>
    <property type="project" value="TreeGrafter"/>
</dbReference>
<dbReference type="OrthoDB" id="338231at2759"/>
<organism evidence="10 11">
    <name type="scientific">Pichia membranifaciens NRRL Y-2026</name>
    <dbReference type="NCBI Taxonomy" id="763406"/>
    <lineage>
        <taxon>Eukaryota</taxon>
        <taxon>Fungi</taxon>
        <taxon>Dikarya</taxon>
        <taxon>Ascomycota</taxon>
        <taxon>Saccharomycotina</taxon>
        <taxon>Pichiomycetes</taxon>
        <taxon>Pichiales</taxon>
        <taxon>Pichiaceae</taxon>
        <taxon>Pichia</taxon>
    </lineage>
</organism>
<dbReference type="Proteomes" id="UP000094455">
    <property type="component" value="Unassembled WGS sequence"/>
</dbReference>
<dbReference type="CDD" id="cd21692">
    <property type="entry name" value="GINS_B_Sld5"/>
    <property type="match status" value="1"/>
</dbReference>
<accession>A0A1E3NQ43</accession>
<protein>
    <recommendedName>
        <fullName evidence="4">DNA replication complex GINS protein SLD5</fullName>
    </recommendedName>
</protein>
<feature type="domain" description="DNA replication complex GINS protein SLD5 C-terminal" evidence="9">
    <location>
        <begin position="201"/>
        <end position="251"/>
    </location>
</feature>
<dbReference type="SUPFAM" id="SSF160059">
    <property type="entry name" value="PriA/YqbF domain"/>
    <property type="match status" value="1"/>
</dbReference>
<keyword evidence="11" id="KW-1185">Reference proteome</keyword>
<dbReference type="Pfam" id="PF05916">
    <property type="entry name" value="Sld5"/>
    <property type="match status" value="1"/>
</dbReference>
<evidence type="ECO:0000256" key="1">
    <source>
        <dbReference type="ARBA" id="ARBA00004123"/>
    </source>
</evidence>
<keyword evidence="5" id="KW-0235">DNA replication</keyword>
<gene>
    <name evidence="10" type="ORF">PICMEDRAFT_15998</name>
</gene>
<comment type="subunit">
    <text evidence="3">Component of the GINS complex which is a heterotetramer of SLD5, PSF1, PSF2 and PSF3.</text>
</comment>
<dbReference type="InterPro" id="IPR038749">
    <property type="entry name" value="Sld5_GINS_A"/>
</dbReference>
<dbReference type="SUPFAM" id="SSF158573">
    <property type="entry name" value="GINS helical bundle-like"/>
    <property type="match status" value="1"/>
</dbReference>
<evidence type="ECO:0000259" key="8">
    <source>
        <dbReference type="Pfam" id="PF05916"/>
    </source>
</evidence>
<keyword evidence="6" id="KW-0539">Nucleus</keyword>